<evidence type="ECO:0000256" key="1">
    <source>
        <dbReference type="ARBA" id="ARBA00005589"/>
    </source>
</evidence>
<dbReference type="EMBL" id="MG721956">
    <property type="protein sequence ID" value="AWX53512.1"/>
    <property type="molecule type" value="Genomic_DNA"/>
</dbReference>
<evidence type="ECO:0000256" key="8">
    <source>
        <dbReference type="RuleBase" id="RU003910"/>
    </source>
</evidence>
<keyword evidence="9" id="KW-0934">Plastid</keyword>
<gene>
    <name evidence="7 9" type="primary">rps18</name>
</gene>
<dbReference type="GO" id="GO:0009507">
    <property type="term" value="C:chloroplast"/>
    <property type="evidence" value="ECO:0007669"/>
    <property type="project" value="UniProtKB-SubCell"/>
</dbReference>
<dbReference type="GO" id="GO:0070181">
    <property type="term" value="F:small ribosomal subunit rRNA binding"/>
    <property type="evidence" value="ECO:0007669"/>
    <property type="project" value="TreeGrafter"/>
</dbReference>
<name>A0A2Z4MAK9_9CHLO</name>
<dbReference type="Pfam" id="PF01084">
    <property type="entry name" value="Ribosomal_S18"/>
    <property type="match status" value="1"/>
</dbReference>
<organism evidence="9">
    <name type="scientific">Scotinosphaera sp. NIES-154</name>
    <dbReference type="NCBI Taxonomy" id="2249731"/>
    <lineage>
        <taxon>Eukaryota</taxon>
        <taxon>Viridiplantae</taxon>
        <taxon>Chlorophyta</taxon>
        <taxon>core chlorophytes</taxon>
        <taxon>Ulvophyceae</taxon>
        <taxon>Scotinosphaerales</taxon>
        <taxon>Scotinosphaeraceae</taxon>
        <taxon>Scotinosphaera</taxon>
    </lineage>
</organism>
<dbReference type="PANTHER" id="PTHR13479:SF40">
    <property type="entry name" value="SMALL RIBOSOMAL SUBUNIT PROTEIN BS18M"/>
    <property type="match status" value="1"/>
</dbReference>
<dbReference type="PANTHER" id="PTHR13479">
    <property type="entry name" value="30S RIBOSOMAL PROTEIN S18"/>
    <property type="match status" value="1"/>
</dbReference>
<comment type="subunit">
    <text evidence="2 7">Part of the 30S ribosomal subunit.</text>
</comment>
<evidence type="ECO:0000313" key="9">
    <source>
        <dbReference type="EMBL" id="AWX53512.1"/>
    </source>
</evidence>
<keyword evidence="3 7" id="KW-0694">RNA-binding</keyword>
<proteinExistence type="inferred from homology"/>
<keyword evidence="5 7" id="KW-0687">Ribonucleoprotein</keyword>
<dbReference type="Gene3D" id="4.10.640.10">
    <property type="entry name" value="Ribosomal protein S18"/>
    <property type="match status" value="1"/>
</dbReference>
<dbReference type="AlphaFoldDB" id="A0A2Z4MAK9"/>
<comment type="similarity">
    <text evidence="1 7 8">Belongs to the bacterial ribosomal protein bS18 family.</text>
</comment>
<dbReference type="GO" id="GO:0006412">
    <property type="term" value="P:translation"/>
    <property type="evidence" value="ECO:0007669"/>
    <property type="project" value="UniProtKB-UniRule"/>
</dbReference>
<evidence type="ECO:0000256" key="5">
    <source>
        <dbReference type="ARBA" id="ARBA00023274"/>
    </source>
</evidence>
<dbReference type="InterPro" id="IPR036870">
    <property type="entry name" value="Ribosomal_bS18_sf"/>
</dbReference>
<comment type="subcellular location">
    <subcellularLocation>
        <location evidence="7">Plastid</location>
        <location evidence="7">Chloroplast</location>
    </subcellularLocation>
</comment>
<dbReference type="SUPFAM" id="SSF46911">
    <property type="entry name" value="Ribosomal protein S18"/>
    <property type="match status" value="1"/>
</dbReference>
<dbReference type="GO" id="GO:0003735">
    <property type="term" value="F:structural constituent of ribosome"/>
    <property type="evidence" value="ECO:0007669"/>
    <property type="project" value="InterPro"/>
</dbReference>
<accession>A0A2Z4MAK9</accession>
<protein>
    <recommendedName>
        <fullName evidence="6 7">Small ribosomal subunit protein bS18c</fullName>
    </recommendedName>
</protein>
<dbReference type="HAMAP" id="MF_00270">
    <property type="entry name" value="Ribosomal_bS18"/>
    <property type="match status" value="1"/>
</dbReference>
<reference evidence="9" key="1">
    <citation type="submission" date="2017-12" db="EMBL/GenBank/DDBJ databases">
        <title>Resolution of core Chlorophyta phylogeny using heterogeneous models with AT-rich chloroplast sequence data.</title>
        <authorList>
            <person name="Fang L."/>
        </authorList>
    </citation>
    <scope>NUCLEOTIDE SEQUENCE</scope>
</reference>
<dbReference type="GO" id="GO:0005763">
    <property type="term" value="C:mitochondrial small ribosomal subunit"/>
    <property type="evidence" value="ECO:0007669"/>
    <property type="project" value="TreeGrafter"/>
</dbReference>
<evidence type="ECO:0000256" key="6">
    <source>
        <dbReference type="ARBA" id="ARBA00035266"/>
    </source>
</evidence>
<evidence type="ECO:0000256" key="3">
    <source>
        <dbReference type="ARBA" id="ARBA00022884"/>
    </source>
</evidence>
<evidence type="ECO:0000256" key="4">
    <source>
        <dbReference type="ARBA" id="ARBA00022980"/>
    </source>
</evidence>
<evidence type="ECO:0000256" key="7">
    <source>
        <dbReference type="HAMAP-Rule" id="MF_00270"/>
    </source>
</evidence>
<keyword evidence="7" id="KW-0699">rRNA-binding</keyword>
<evidence type="ECO:0000256" key="2">
    <source>
        <dbReference type="ARBA" id="ARBA00011458"/>
    </source>
</evidence>
<geneLocation type="chloroplast" evidence="9"/>
<dbReference type="InterPro" id="IPR001648">
    <property type="entry name" value="Ribosomal_bS18"/>
</dbReference>
<sequence>MIQTKKIKIKFKRSRRKFKTKKKTQLRPIVPILANRDYTKRTLTPGTIDYKNVVLLRRYISSQGKILPRRISGLTAKKQRNMSRAIKNARILGLIPFVRRAAHQENF</sequence>
<dbReference type="NCBIfam" id="TIGR00165">
    <property type="entry name" value="S18"/>
    <property type="match status" value="1"/>
</dbReference>
<keyword evidence="9" id="KW-0150">Chloroplast</keyword>
<dbReference type="PRINTS" id="PR00974">
    <property type="entry name" value="RIBOSOMALS18"/>
</dbReference>
<keyword evidence="4 7" id="KW-0689">Ribosomal protein</keyword>